<keyword evidence="4" id="KW-0067">ATP-binding</keyword>
<dbReference type="InterPro" id="IPR006204">
    <property type="entry name" value="GHMP_kinase_N_dom"/>
</dbReference>
<proteinExistence type="predicted"/>
<protein>
    <submittedName>
        <fullName evidence="6">Kinase</fullName>
    </submittedName>
</protein>
<evidence type="ECO:0000259" key="5">
    <source>
        <dbReference type="Pfam" id="PF00288"/>
    </source>
</evidence>
<evidence type="ECO:0000256" key="1">
    <source>
        <dbReference type="ARBA" id="ARBA00022679"/>
    </source>
</evidence>
<dbReference type="InterPro" id="IPR020568">
    <property type="entry name" value="Ribosomal_Su5_D2-typ_SF"/>
</dbReference>
<keyword evidence="1" id="KW-0808">Transferase</keyword>
<dbReference type="InterPro" id="IPR014721">
    <property type="entry name" value="Ribsml_uS5_D2-typ_fold_subgr"/>
</dbReference>
<dbReference type="Pfam" id="PF00288">
    <property type="entry name" value="GHMP_kinases_N"/>
    <property type="match status" value="1"/>
</dbReference>
<dbReference type="RefSeq" id="WP_343760798.1">
    <property type="nucleotide sequence ID" value="NZ_BAAACG010000008.1"/>
</dbReference>
<dbReference type="Gene3D" id="3.30.230.10">
    <property type="match status" value="1"/>
</dbReference>
<evidence type="ECO:0000256" key="4">
    <source>
        <dbReference type="ARBA" id="ARBA00022840"/>
    </source>
</evidence>
<evidence type="ECO:0000256" key="2">
    <source>
        <dbReference type="ARBA" id="ARBA00022741"/>
    </source>
</evidence>
<organism evidence="6 7">
    <name type="scientific">Clostridium oceanicum</name>
    <dbReference type="NCBI Taxonomy" id="1543"/>
    <lineage>
        <taxon>Bacteria</taxon>
        <taxon>Bacillati</taxon>
        <taxon>Bacillota</taxon>
        <taxon>Clostridia</taxon>
        <taxon>Eubacteriales</taxon>
        <taxon>Clostridiaceae</taxon>
        <taxon>Clostridium</taxon>
    </lineage>
</organism>
<gene>
    <name evidence="6" type="ORF">GCM10008906_17300</name>
</gene>
<keyword evidence="7" id="KW-1185">Reference proteome</keyword>
<dbReference type="PANTHER" id="PTHR43527:SF1">
    <property type="entry name" value="L-THREONINE KINASE"/>
    <property type="match status" value="1"/>
</dbReference>
<sequence>MEYNSKYPGSFGEVLQGNFKGKDILVSFPINLYTNVKIFKNDLKNQNVRVNNLNINNTIETNNIRIFRKNFKNNKFKILNKTEGKIYSNIKYRNNFKASMFMKKILENWGYSDFYKKFHIEIKSQIPKGKGLASSTADICATYKVLTKIFNKPYLEEELTKFSLEIEPTDSIIFDKFNIFDYKYGKYKEEIGEYIKFYILAFEGNRIINTVNFNKKNLPSMEKVDDLVPILKEGILKKDIDRISYVSTESIIRNLHRVTYSYLDFVIDYKNRTYGSGIIGAHSGNALGIIYKDKETLNKALKGYKPYGDLRVYPLESVTFK</sequence>
<dbReference type="PANTHER" id="PTHR43527">
    <property type="entry name" value="4-DIPHOSPHOCYTIDYL-2-C-METHYL-D-ERYTHRITOL KINASE, CHLOROPLASTIC"/>
    <property type="match status" value="1"/>
</dbReference>
<dbReference type="GO" id="GO:0016301">
    <property type="term" value="F:kinase activity"/>
    <property type="evidence" value="ECO:0007669"/>
    <property type="project" value="UniProtKB-KW"/>
</dbReference>
<dbReference type="EMBL" id="BAAACG010000008">
    <property type="protein sequence ID" value="GAA0739046.1"/>
    <property type="molecule type" value="Genomic_DNA"/>
</dbReference>
<evidence type="ECO:0000313" key="7">
    <source>
        <dbReference type="Proteomes" id="UP001501510"/>
    </source>
</evidence>
<comment type="caution">
    <text evidence="6">The sequence shown here is derived from an EMBL/GenBank/DDBJ whole genome shotgun (WGS) entry which is preliminary data.</text>
</comment>
<evidence type="ECO:0000256" key="3">
    <source>
        <dbReference type="ARBA" id="ARBA00022777"/>
    </source>
</evidence>
<dbReference type="Proteomes" id="UP001501510">
    <property type="component" value="Unassembled WGS sequence"/>
</dbReference>
<dbReference type="SUPFAM" id="SSF54211">
    <property type="entry name" value="Ribosomal protein S5 domain 2-like"/>
    <property type="match status" value="1"/>
</dbReference>
<accession>A0ABN1JGT7</accession>
<dbReference type="PIRSF" id="PIRSF033887">
    <property type="entry name" value="PduX"/>
    <property type="match status" value="1"/>
</dbReference>
<keyword evidence="2" id="KW-0547">Nucleotide-binding</keyword>
<keyword evidence="3 6" id="KW-0418">Kinase</keyword>
<name>A0ABN1JGT7_9CLOT</name>
<dbReference type="InterPro" id="IPR012363">
    <property type="entry name" value="PduX"/>
</dbReference>
<evidence type="ECO:0000313" key="6">
    <source>
        <dbReference type="EMBL" id="GAA0739046.1"/>
    </source>
</evidence>
<feature type="domain" description="GHMP kinase N-terminal" evidence="5">
    <location>
        <begin position="102"/>
        <end position="167"/>
    </location>
</feature>
<reference evidence="6 7" key="1">
    <citation type="journal article" date="2019" name="Int. J. Syst. Evol. Microbiol.">
        <title>The Global Catalogue of Microorganisms (GCM) 10K type strain sequencing project: providing services to taxonomists for standard genome sequencing and annotation.</title>
        <authorList>
            <consortium name="The Broad Institute Genomics Platform"/>
            <consortium name="The Broad Institute Genome Sequencing Center for Infectious Disease"/>
            <person name="Wu L."/>
            <person name="Ma J."/>
        </authorList>
    </citation>
    <scope>NUCLEOTIDE SEQUENCE [LARGE SCALE GENOMIC DNA]</scope>
    <source>
        <strain evidence="6 7">JCM 1407</strain>
    </source>
</reference>